<dbReference type="PANTHER" id="PTHR11920:SF494">
    <property type="entry name" value="ATRIAL NATRIURETIC PEPTIDE RECEPTOR 2"/>
    <property type="match status" value="1"/>
</dbReference>
<dbReference type="PANTHER" id="PTHR11920">
    <property type="entry name" value="GUANYLYL CYCLASE"/>
    <property type="match status" value="1"/>
</dbReference>
<feature type="domain" description="Serine-threonine/tyrosine-protein kinase catalytic" evidence="3">
    <location>
        <begin position="43"/>
        <end position="101"/>
    </location>
</feature>
<dbReference type="Pfam" id="PF07714">
    <property type="entry name" value="PK_Tyr_Ser-Thr"/>
    <property type="match status" value="1"/>
</dbReference>
<dbReference type="Gene3D" id="1.10.510.10">
    <property type="entry name" value="Transferase(Phosphotransferase) domain 1"/>
    <property type="match status" value="1"/>
</dbReference>
<keyword evidence="5" id="KW-1185">Reference proteome</keyword>
<keyword evidence="2" id="KW-0456">Lyase</keyword>
<dbReference type="InterPro" id="IPR050401">
    <property type="entry name" value="Cyclic_nucleotide_synthase"/>
</dbReference>
<dbReference type="GO" id="GO:0004672">
    <property type="term" value="F:protein kinase activity"/>
    <property type="evidence" value="ECO:0007669"/>
    <property type="project" value="InterPro"/>
</dbReference>
<organism evidence="4 5">
    <name type="scientific">Opisthorchis viverrini</name>
    <name type="common">Southeast Asian liver fluke</name>
    <dbReference type="NCBI Taxonomy" id="6198"/>
    <lineage>
        <taxon>Eukaryota</taxon>
        <taxon>Metazoa</taxon>
        <taxon>Spiralia</taxon>
        <taxon>Lophotrochozoa</taxon>
        <taxon>Platyhelminthes</taxon>
        <taxon>Trematoda</taxon>
        <taxon>Digenea</taxon>
        <taxon>Opisthorchiida</taxon>
        <taxon>Opisthorchiata</taxon>
        <taxon>Opisthorchiidae</taxon>
        <taxon>Opisthorchis</taxon>
    </lineage>
</organism>
<reference evidence="4 5" key="1">
    <citation type="submission" date="2015-03" db="EMBL/GenBank/DDBJ databases">
        <title>Draft genome of the nematode, Opisthorchis viverrini.</title>
        <authorList>
            <person name="Mitreva M."/>
        </authorList>
    </citation>
    <scope>NUCLEOTIDE SEQUENCE [LARGE SCALE GENOMIC DNA]</scope>
    <source>
        <strain evidence="4">Khon Kaen</strain>
    </source>
</reference>
<dbReference type="InterPro" id="IPR001245">
    <property type="entry name" value="Ser-Thr/Tyr_kinase_cat_dom"/>
</dbReference>
<accession>A0A1S8WGT1</accession>
<dbReference type="AlphaFoldDB" id="A0A1S8WGT1"/>
<evidence type="ECO:0000313" key="5">
    <source>
        <dbReference type="Proteomes" id="UP000243686"/>
    </source>
</evidence>
<sequence>MVYSFGRKFCNPSLRSDEAVYSFDGTFFLDKCYYFLHPRVVPIKDLNNDHICRLIGVCLEPSRQYFVMEYCPKGSLYDFLKNERFTMDWLFKLSLMQDICRVS</sequence>
<evidence type="ECO:0000313" key="4">
    <source>
        <dbReference type="EMBL" id="OON13655.1"/>
    </source>
</evidence>
<evidence type="ECO:0000256" key="1">
    <source>
        <dbReference type="ARBA" id="ARBA00022741"/>
    </source>
</evidence>
<dbReference type="GO" id="GO:0001653">
    <property type="term" value="F:peptide receptor activity"/>
    <property type="evidence" value="ECO:0007669"/>
    <property type="project" value="TreeGrafter"/>
</dbReference>
<protein>
    <recommendedName>
        <fullName evidence="3">Serine-threonine/tyrosine-protein kinase catalytic domain-containing protein</fullName>
    </recommendedName>
</protein>
<dbReference type="GO" id="GO:0007168">
    <property type="term" value="P:receptor guanylyl cyclase signaling pathway"/>
    <property type="evidence" value="ECO:0007669"/>
    <property type="project" value="TreeGrafter"/>
</dbReference>
<keyword evidence="1" id="KW-0547">Nucleotide-binding</keyword>
<name>A0A1S8WGT1_OPIVI</name>
<dbReference type="Proteomes" id="UP000243686">
    <property type="component" value="Unassembled WGS sequence"/>
</dbReference>
<dbReference type="GO" id="GO:0004383">
    <property type="term" value="F:guanylate cyclase activity"/>
    <property type="evidence" value="ECO:0007669"/>
    <property type="project" value="TreeGrafter"/>
</dbReference>
<dbReference type="GO" id="GO:0004016">
    <property type="term" value="F:adenylate cyclase activity"/>
    <property type="evidence" value="ECO:0007669"/>
    <property type="project" value="TreeGrafter"/>
</dbReference>
<gene>
    <name evidence="4" type="ORF">X801_10571</name>
</gene>
<dbReference type="GO" id="GO:0000166">
    <property type="term" value="F:nucleotide binding"/>
    <property type="evidence" value="ECO:0007669"/>
    <property type="project" value="UniProtKB-KW"/>
</dbReference>
<dbReference type="EMBL" id="KV907228">
    <property type="protein sequence ID" value="OON13655.1"/>
    <property type="molecule type" value="Genomic_DNA"/>
</dbReference>
<dbReference type="GO" id="GO:0005886">
    <property type="term" value="C:plasma membrane"/>
    <property type="evidence" value="ECO:0007669"/>
    <property type="project" value="TreeGrafter"/>
</dbReference>
<evidence type="ECO:0000259" key="3">
    <source>
        <dbReference type="Pfam" id="PF07714"/>
    </source>
</evidence>
<evidence type="ECO:0000256" key="2">
    <source>
        <dbReference type="ARBA" id="ARBA00023239"/>
    </source>
</evidence>
<dbReference type="InterPro" id="IPR011009">
    <property type="entry name" value="Kinase-like_dom_sf"/>
</dbReference>
<proteinExistence type="predicted"/>
<dbReference type="SUPFAM" id="SSF56112">
    <property type="entry name" value="Protein kinase-like (PK-like)"/>
    <property type="match status" value="1"/>
</dbReference>